<dbReference type="RefSeq" id="WP_380095987.1">
    <property type="nucleotide sequence ID" value="NZ_JBHRYD010000002.1"/>
</dbReference>
<dbReference type="PANTHER" id="PTHR41532:SF1">
    <property type="entry name" value="FIXS PROTEIN"/>
    <property type="match status" value="1"/>
</dbReference>
<comment type="caution">
    <text evidence="2">The sequence shown here is derived from an EMBL/GenBank/DDBJ whole genome shotgun (WGS) entry which is preliminary data.</text>
</comment>
<name>A0ABV7X1D9_9HYPH</name>
<dbReference type="InterPro" id="IPR004714">
    <property type="entry name" value="Cyt_oxidase_maturation_cbb3"/>
</dbReference>
<accession>A0ABV7X1D9</accession>
<keyword evidence="3" id="KW-1185">Reference proteome</keyword>
<reference evidence="3" key="1">
    <citation type="journal article" date="2019" name="Int. J. Syst. Evol. Microbiol.">
        <title>The Global Catalogue of Microorganisms (GCM) 10K type strain sequencing project: providing services to taxonomists for standard genome sequencing and annotation.</title>
        <authorList>
            <consortium name="The Broad Institute Genomics Platform"/>
            <consortium name="The Broad Institute Genome Sequencing Center for Infectious Disease"/>
            <person name="Wu L."/>
            <person name="Ma J."/>
        </authorList>
    </citation>
    <scope>NUCLEOTIDE SEQUENCE [LARGE SCALE GENOMIC DNA]</scope>
    <source>
        <strain evidence="3">KCTC 42281</strain>
    </source>
</reference>
<dbReference type="NCBIfam" id="TIGR00847">
    <property type="entry name" value="ccoS"/>
    <property type="match status" value="1"/>
</dbReference>
<evidence type="ECO:0000256" key="1">
    <source>
        <dbReference type="SAM" id="Phobius"/>
    </source>
</evidence>
<dbReference type="PANTHER" id="PTHR41532">
    <property type="entry name" value="FIXS PROTEIN"/>
    <property type="match status" value="1"/>
</dbReference>
<proteinExistence type="predicted"/>
<protein>
    <submittedName>
        <fullName evidence="2">Cbb3-type cytochrome oxidase assembly protein CcoS</fullName>
    </submittedName>
</protein>
<keyword evidence="1" id="KW-0812">Transmembrane</keyword>
<keyword evidence="1" id="KW-1133">Transmembrane helix</keyword>
<feature type="transmembrane region" description="Helical" evidence="1">
    <location>
        <begin position="6"/>
        <end position="26"/>
    </location>
</feature>
<dbReference type="Pfam" id="PF03597">
    <property type="entry name" value="FixS"/>
    <property type="match status" value="1"/>
</dbReference>
<evidence type="ECO:0000313" key="2">
    <source>
        <dbReference type="EMBL" id="MFC3704409.1"/>
    </source>
</evidence>
<dbReference type="Proteomes" id="UP001595613">
    <property type="component" value="Unassembled WGS sequence"/>
</dbReference>
<dbReference type="EMBL" id="JBHRYD010000002">
    <property type="protein sequence ID" value="MFC3704409.1"/>
    <property type="molecule type" value="Genomic_DNA"/>
</dbReference>
<organism evidence="2 3">
    <name type="scientific">Devosia honganensis</name>
    <dbReference type="NCBI Taxonomy" id="1610527"/>
    <lineage>
        <taxon>Bacteria</taxon>
        <taxon>Pseudomonadati</taxon>
        <taxon>Pseudomonadota</taxon>
        <taxon>Alphaproteobacteria</taxon>
        <taxon>Hyphomicrobiales</taxon>
        <taxon>Devosiaceae</taxon>
        <taxon>Devosia</taxon>
    </lineage>
</organism>
<sequence length="57" mass="6684">MSDFFYLIPISIVLGLIGLVVFLWTLRNGQYEDLDGASERFLYEEDRPRPDGEDWKS</sequence>
<evidence type="ECO:0000313" key="3">
    <source>
        <dbReference type="Proteomes" id="UP001595613"/>
    </source>
</evidence>
<gene>
    <name evidence="2" type="primary">ccoS</name>
    <name evidence="2" type="ORF">ACFOOL_06540</name>
</gene>
<keyword evidence="1" id="KW-0472">Membrane</keyword>